<dbReference type="SUPFAM" id="SSF51161">
    <property type="entry name" value="Trimeric LpxA-like enzymes"/>
    <property type="match status" value="1"/>
</dbReference>
<evidence type="ECO:0000256" key="2">
    <source>
        <dbReference type="ARBA" id="ARBA00023056"/>
    </source>
</evidence>
<keyword evidence="5" id="KW-0548">Nucleotidyltransferase</keyword>
<keyword evidence="6" id="KW-1185">Reference proteome</keyword>
<dbReference type="EMBL" id="JAFREL020000002">
    <property type="protein sequence ID" value="MEO1770323.1"/>
    <property type="molecule type" value="Genomic_DNA"/>
</dbReference>
<reference evidence="5 6" key="1">
    <citation type="submission" date="2021-03" db="EMBL/GenBank/DDBJ databases">
        <authorList>
            <person name="Gilmore M.S."/>
            <person name="Schwartzman J."/>
            <person name="Van Tyne D."/>
            <person name="Martin M."/>
            <person name="Earl A.M."/>
            <person name="Manson A.L."/>
            <person name="Straub T."/>
            <person name="Salamzade R."/>
            <person name="Saavedra J."/>
            <person name="Lebreton F."/>
            <person name="Prichula J."/>
            <person name="Schaufler K."/>
            <person name="Gaca A."/>
            <person name="Sgardioli B."/>
            <person name="Wagenaar J."/>
            <person name="Strong T."/>
        </authorList>
    </citation>
    <scope>NUCLEOTIDE SEQUENCE [LARGE SCALE GENOMIC DNA]</scope>
    <source>
        <strain evidence="5 6">665A</strain>
    </source>
</reference>
<dbReference type="Pfam" id="PF24894">
    <property type="entry name" value="Hexapep_GlmU"/>
    <property type="match status" value="1"/>
</dbReference>
<dbReference type="Pfam" id="PF00483">
    <property type="entry name" value="NTP_transferase"/>
    <property type="match status" value="1"/>
</dbReference>
<evidence type="ECO:0000259" key="3">
    <source>
        <dbReference type="Pfam" id="PF00483"/>
    </source>
</evidence>
<dbReference type="CDD" id="cd04651">
    <property type="entry name" value="LbH_G1P_AT_C"/>
    <property type="match status" value="1"/>
</dbReference>
<dbReference type="Gene3D" id="3.90.550.10">
    <property type="entry name" value="Spore Coat Polysaccharide Biosynthesis Protein SpsA, Chain A"/>
    <property type="match status" value="1"/>
</dbReference>
<feature type="domain" description="Glucose-1-phosphate adenylyltransferase/Bifunctional protein GlmU-like C-terminal hexapeptide" evidence="4">
    <location>
        <begin position="290"/>
        <end position="358"/>
    </location>
</feature>
<dbReference type="Proteomes" id="UP000664357">
    <property type="component" value="Unassembled WGS sequence"/>
</dbReference>
<dbReference type="InterPro" id="IPR011004">
    <property type="entry name" value="Trimer_LpxA-like_sf"/>
</dbReference>
<evidence type="ECO:0000259" key="4">
    <source>
        <dbReference type="Pfam" id="PF24894"/>
    </source>
</evidence>
<dbReference type="Gene3D" id="2.160.10.10">
    <property type="entry name" value="Hexapeptide repeat proteins"/>
    <property type="match status" value="1"/>
</dbReference>
<comment type="similarity">
    <text evidence="1">Belongs to the bacterial/plant glucose-1-phosphate adenylyltransferase family.</text>
</comment>
<dbReference type="GO" id="GO:0016779">
    <property type="term" value="F:nucleotidyltransferase activity"/>
    <property type="evidence" value="ECO:0007669"/>
    <property type="project" value="UniProtKB-KW"/>
</dbReference>
<dbReference type="PANTHER" id="PTHR43523:SF6">
    <property type="entry name" value="GLYCOGEN BIOSYNTHESIS PROTEIN GLGD"/>
    <property type="match status" value="1"/>
</dbReference>
<evidence type="ECO:0000313" key="6">
    <source>
        <dbReference type="Proteomes" id="UP000664357"/>
    </source>
</evidence>
<evidence type="ECO:0000313" key="5">
    <source>
        <dbReference type="EMBL" id="MEO1770323.1"/>
    </source>
</evidence>
<accession>A0ABV0ERQ0</accession>
<dbReference type="PANTHER" id="PTHR43523">
    <property type="entry name" value="GLUCOSE-1-PHOSPHATE ADENYLYLTRANSFERASE-RELATED"/>
    <property type="match status" value="1"/>
</dbReference>
<keyword evidence="5" id="KW-0808">Transferase</keyword>
<keyword evidence="2" id="KW-0320">Glycogen biosynthesis</keyword>
<dbReference type="InterPro" id="IPR056818">
    <property type="entry name" value="GlmU/GlgC-like_hexapep"/>
</dbReference>
<sequence length="383" mass="43242">MRANKMCAILGNVHECQELMPLTEKRPLATLPFDCKYRILDFTLSNVVNANVKSVYMVFNQGLTQSVFDHIGGGREWHLDSVDSRYFIHFYQDFLQKRAEGRPYYEAAIDYLKKSKSKYTVFIGNKMLCNIDLRAVLKIHQQHDSEITVVYKKMPTNQIAYQDIILDIDEHGVVDGHHAYFDDAAESESKNLSMNIFIVRTDWLINALADGQKKGTPVAIQDFLTLCMDNHKTSAYEYTGFLSNIFDVKAYYDANMAMLDSKKFTSLLYSNQKIYTKLKNEVATYYAPTSDVHNSQFATGCIVKGKVRNSLFSRSSIVEEGAEVRDSIVMASAVINQGAEVSYAILDKHVKVDPGVKIVGTPEKPLVIKKNTHVTSDIYGGTA</sequence>
<dbReference type="InterPro" id="IPR005835">
    <property type="entry name" value="NTP_transferase_dom"/>
</dbReference>
<dbReference type="InterPro" id="IPR011832">
    <property type="entry name" value="GlgDAde_trans"/>
</dbReference>
<gene>
    <name evidence="5" type="ORF">JZO67_002274</name>
</gene>
<protein>
    <submittedName>
        <fullName evidence="5">Glucose-1-phosphate adenylyltransferase, GlgD subunit</fullName>
    </submittedName>
</protein>
<name>A0ABV0ERQ0_9ENTE</name>
<dbReference type="SUPFAM" id="SSF53448">
    <property type="entry name" value="Nucleotide-diphospho-sugar transferases"/>
    <property type="match status" value="1"/>
</dbReference>
<feature type="domain" description="Nucleotidyl transferase" evidence="3">
    <location>
        <begin position="18"/>
        <end position="157"/>
    </location>
</feature>
<reference evidence="5 6" key="2">
    <citation type="submission" date="2024-02" db="EMBL/GenBank/DDBJ databases">
        <title>The Genome Sequence of Enterococcus sp. DIV0159.</title>
        <authorList>
            <person name="Earl A."/>
            <person name="Manson A."/>
            <person name="Gilmore M."/>
            <person name="Sanders J."/>
            <person name="Shea T."/>
            <person name="Howe W."/>
            <person name="Livny J."/>
            <person name="Cuomo C."/>
            <person name="Neafsey D."/>
            <person name="Birren B."/>
        </authorList>
    </citation>
    <scope>NUCLEOTIDE SEQUENCE [LARGE SCALE GENOMIC DNA]</scope>
    <source>
        <strain evidence="5 6">665A</strain>
    </source>
</reference>
<dbReference type="NCBIfam" id="TIGR02092">
    <property type="entry name" value="glgD"/>
    <property type="match status" value="1"/>
</dbReference>
<dbReference type="InterPro" id="IPR029044">
    <property type="entry name" value="Nucleotide-diphossugar_trans"/>
</dbReference>
<dbReference type="RefSeq" id="WP_207702994.1">
    <property type="nucleotide sequence ID" value="NZ_JAFREL020000002.1"/>
</dbReference>
<dbReference type="InterPro" id="IPR011831">
    <property type="entry name" value="ADP-Glc_PPase"/>
</dbReference>
<comment type="caution">
    <text evidence="5">The sequence shown here is derived from an EMBL/GenBank/DDBJ whole genome shotgun (WGS) entry which is preliminary data.</text>
</comment>
<proteinExistence type="inferred from homology"/>
<organism evidence="5 6">
    <name type="scientific">Candidatus Enterococcus ferrettii</name>
    <dbReference type="NCBI Taxonomy" id="2815324"/>
    <lineage>
        <taxon>Bacteria</taxon>
        <taxon>Bacillati</taxon>
        <taxon>Bacillota</taxon>
        <taxon>Bacilli</taxon>
        <taxon>Lactobacillales</taxon>
        <taxon>Enterococcaceae</taxon>
        <taxon>Enterococcus</taxon>
    </lineage>
</organism>
<evidence type="ECO:0000256" key="1">
    <source>
        <dbReference type="ARBA" id="ARBA00010443"/>
    </source>
</evidence>